<proteinExistence type="predicted"/>
<organism evidence="2 3">
    <name type="scientific">Rhodococcus olei</name>
    <dbReference type="NCBI Taxonomy" id="2161675"/>
    <lineage>
        <taxon>Bacteria</taxon>
        <taxon>Bacillati</taxon>
        <taxon>Actinomycetota</taxon>
        <taxon>Actinomycetes</taxon>
        <taxon>Mycobacteriales</taxon>
        <taxon>Nocardiaceae</taxon>
        <taxon>Rhodococcus</taxon>
    </lineage>
</organism>
<name>A0ABP8P958_9NOCA</name>
<dbReference type="Proteomes" id="UP001501183">
    <property type="component" value="Unassembled WGS sequence"/>
</dbReference>
<evidence type="ECO:0000256" key="1">
    <source>
        <dbReference type="SAM" id="SignalP"/>
    </source>
</evidence>
<evidence type="ECO:0000313" key="3">
    <source>
        <dbReference type="Proteomes" id="UP001501183"/>
    </source>
</evidence>
<protein>
    <submittedName>
        <fullName evidence="2">Uncharacterized protein</fullName>
    </submittedName>
</protein>
<keyword evidence="3" id="KW-1185">Reference proteome</keyword>
<feature type="chain" id="PRO_5045353030" evidence="1">
    <location>
        <begin position="33"/>
        <end position="69"/>
    </location>
</feature>
<dbReference type="EMBL" id="BAABFB010000059">
    <property type="protein sequence ID" value="GAA4484097.1"/>
    <property type="molecule type" value="Genomic_DNA"/>
</dbReference>
<keyword evidence="1" id="KW-0732">Signal</keyword>
<gene>
    <name evidence="2" type="ORF">GCM10023094_36630</name>
</gene>
<sequence>MVCAMTGNRNRRTRTLSLRRICLLGLALPALVGGCAATADPAALETPATAMRSDSLAADIAGLEVRHGT</sequence>
<comment type="caution">
    <text evidence="2">The sequence shown here is derived from an EMBL/GenBank/DDBJ whole genome shotgun (WGS) entry which is preliminary data.</text>
</comment>
<accession>A0ABP8P958</accession>
<feature type="signal peptide" evidence="1">
    <location>
        <begin position="1"/>
        <end position="32"/>
    </location>
</feature>
<reference evidence="3" key="1">
    <citation type="journal article" date="2019" name="Int. J. Syst. Evol. Microbiol.">
        <title>The Global Catalogue of Microorganisms (GCM) 10K type strain sequencing project: providing services to taxonomists for standard genome sequencing and annotation.</title>
        <authorList>
            <consortium name="The Broad Institute Genomics Platform"/>
            <consortium name="The Broad Institute Genome Sequencing Center for Infectious Disease"/>
            <person name="Wu L."/>
            <person name="Ma J."/>
        </authorList>
    </citation>
    <scope>NUCLEOTIDE SEQUENCE [LARGE SCALE GENOMIC DNA]</scope>
    <source>
        <strain evidence="3">JCM 32206</strain>
    </source>
</reference>
<evidence type="ECO:0000313" key="2">
    <source>
        <dbReference type="EMBL" id="GAA4484097.1"/>
    </source>
</evidence>